<sequence>MENHGIKVSNYIIQLVAEKLKRFIEDNEATFKFHPWQMSSTLEKLQKILQTELPERAIHHLWDTGTVREILNFSKNNGNPLKAQKLAQYLYAYLGLHICTVSVYFLFMVFSMED</sequence>
<dbReference type="OrthoDB" id="71307at2759"/>
<keyword evidence="1" id="KW-0812">Transmembrane</keyword>
<reference evidence="2" key="1">
    <citation type="submission" date="2020-07" db="EMBL/GenBank/DDBJ databases">
        <title>Multicomponent nature underlies the extraordinary mechanical properties of spider dragline silk.</title>
        <authorList>
            <person name="Kono N."/>
            <person name="Nakamura H."/>
            <person name="Mori M."/>
            <person name="Yoshida Y."/>
            <person name="Ohtoshi R."/>
            <person name="Malay A.D."/>
            <person name="Moran D.A.P."/>
            <person name="Tomita M."/>
            <person name="Numata K."/>
            <person name="Arakawa K."/>
        </authorList>
    </citation>
    <scope>NUCLEOTIDE SEQUENCE</scope>
</reference>
<evidence type="ECO:0000313" key="3">
    <source>
        <dbReference type="Proteomes" id="UP000887116"/>
    </source>
</evidence>
<name>A0A8X6KQN2_TRICU</name>
<keyword evidence="1" id="KW-0472">Membrane</keyword>
<evidence type="ECO:0000256" key="1">
    <source>
        <dbReference type="SAM" id="Phobius"/>
    </source>
</evidence>
<dbReference type="Proteomes" id="UP000887116">
    <property type="component" value="Unassembled WGS sequence"/>
</dbReference>
<gene>
    <name evidence="2" type="primary">X975_08914</name>
    <name evidence="2" type="ORF">TNCT_736951</name>
</gene>
<dbReference type="EMBL" id="BMAO01022242">
    <property type="protein sequence ID" value="GFQ80566.1"/>
    <property type="molecule type" value="Genomic_DNA"/>
</dbReference>
<protein>
    <submittedName>
        <fullName evidence="2">Ankyrin repeat domain-containing protein 35</fullName>
    </submittedName>
</protein>
<dbReference type="AlphaFoldDB" id="A0A8X6KQN2"/>
<comment type="caution">
    <text evidence="2">The sequence shown here is derived from an EMBL/GenBank/DDBJ whole genome shotgun (WGS) entry which is preliminary data.</text>
</comment>
<keyword evidence="1" id="KW-1133">Transmembrane helix</keyword>
<keyword evidence="3" id="KW-1185">Reference proteome</keyword>
<organism evidence="2 3">
    <name type="scientific">Trichonephila clavata</name>
    <name type="common">Joro spider</name>
    <name type="synonym">Nephila clavata</name>
    <dbReference type="NCBI Taxonomy" id="2740835"/>
    <lineage>
        <taxon>Eukaryota</taxon>
        <taxon>Metazoa</taxon>
        <taxon>Ecdysozoa</taxon>
        <taxon>Arthropoda</taxon>
        <taxon>Chelicerata</taxon>
        <taxon>Arachnida</taxon>
        <taxon>Araneae</taxon>
        <taxon>Araneomorphae</taxon>
        <taxon>Entelegynae</taxon>
        <taxon>Araneoidea</taxon>
        <taxon>Nephilidae</taxon>
        <taxon>Trichonephila</taxon>
    </lineage>
</organism>
<proteinExistence type="predicted"/>
<accession>A0A8X6KQN2</accession>
<feature type="transmembrane region" description="Helical" evidence="1">
    <location>
        <begin position="90"/>
        <end position="110"/>
    </location>
</feature>
<evidence type="ECO:0000313" key="2">
    <source>
        <dbReference type="EMBL" id="GFQ80566.1"/>
    </source>
</evidence>